<evidence type="ECO:0000256" key="2">
    <source>
        <dbReference type="ARBA" id="ARBA00012755"/>
    </source>
</evidence>
<keyword evidence="3" id="KW-0732">Signal</keyword>
<name>A0A136IVH8_9PEZI</name>
<reference evidence="6" key="1">
    <citation type="submission" date="2016-02" db="EMBL/GenBank/DDBJ databases">
        <title>Draft genome sequence of Microdochium bolleyi, a fungal endophyte of beachgrass.</title>
        <authorList>
            <consortium name="DOE Joint Genome Institute"/>
            <person name="David A.S."/>
            <person name="May G."/>
            <person name="Haridas S."/>
            <person name="Lim J."/>
            <person name="Wang M."/>
            <person name="Labutti K."/>
            <person name="Lipzen A."/>
            <person name="Barry K."/>
            <person name="Grigoriev I.V."/>
        </authorList>
    </citation>
    <scope>NUCLEOTIDE SEQUENCE [LARGE SCALE GENOMIC DNA]</scope>
    <source>
        <strain evidence="6">J235TASD1</strain>
    </source>
</reference>
<gene>
    <name evidence="5" type="ORF">Micbo1qcDRAFT_207038</name>
</gene>
<dbReference type="PANTHER" id="PTHR35273">
    <property type="entry name" value="ALPHA-1,4 POLYGALACTOSAMINIDASE, PUTATIVE (AFU_ORTHOLOGUE AFUA_3G07890)-RELATED"/>
    <property type="match status" value="1"/>
</dbReference>
<dbReference type="InParanoid" id="A0A136IVH8"/>
<evidence type="ECO:0000256" key="3">
    <source>
        <dbReference type="SAM" id="SignalP"/>
    </source>
</evidence>
<keyword evidence="5" id="KW-0378">Hydrolase</keyword>
<accession>A0A136IVH8</accession>
<dbReference type="STRING" id="196109.A0A136IVH8"/>
<comment type="catalytic activity">
    <reaction evidence="1">
        <text>Hydrolysis of terminal, non-reducing alpha-D-galactose residues in alpha-D-galactosides, including galactose oligosaccharides, galactomannans and galactolipids.</text>
        <dbReference type="EC" id="3.2.1.22"/>
    </reaction>
</comment>
<dbReference type="EMBL" id="KQ964257">
    <property type="protein sequence ID" value="KXJ88901.1"/>
    <property type="molecule type" value="Genomic_DNA"/>
</dbReference>
<dbReference type="PANTHER" id="PTHR35273:SF2">
    <property type="entry name" value="ALPHA-GALACTOSIDASE"/>
    <property type="match status" value="1"/>
</dbReference>
<keyword evidence="6" id="KW-1185">Reference proteome</keyword>
<dbReference type="GO" id="GO:0004557">
    <property type="term" value="F:alpha-galactosidase activity"/>
    <property type="evidence" value="ECO:0007669"/>
    <property type="project" value="UniProtKB-EC"/>
</dbReference>
<evidence type="ECO:0000259" key="4">
    <source>
        <dbReference type="Pfam" id="PF03537"/>
    </source>
</evidence>
<organism evidence="5 6">
    <name type="scientific">Microdochium bolleyi</name>
    <dbReference type="NCBI Taxonomy" id="196109"/>
    <lineage>
        <taxon>Eukaryota</taxon>
        <taxon>Fungi</taxon>
        <taxon>Dikarya</taxon>
        <taxon>Ascomycota</taxon>
        <taxon>Pezizomycotina</taxon>
        <taxon>Sordariomycetes</taxon>
        <taxon>Xylariomycetidae</taxon>
        <taxon>Xylariales</taxon>
        <taxon>Microdochiaceae</taxon>
        <taxon>Microdochium</taxon>
    </lineage>
</organism>
<dbReference type="OrthoDB" id="2108802at2759"/>
<dbReference type="EC" id="3.2.1.22" evidence="2"/>
<dbReference type="Proteomes" id="UP000070501">
    <property type="component" value="Unassembled WGS sequence"/>
</dbReference>
<dbReference type="Gene3D" id="3.20.20.70">
    <property type="entry name" value="Aldolase class I"/>
    <property type="match status" value="1"/>
</dbReference>
<dbReference type="InterPro" id="IPR017853">
    <property type="entry name" value="GH"/>
</dbReference>
<dbReference type="AlphaFoldDB" id="A0A136IVH8"/>
<dbReference type="SUPFAM" id="SSF51445">
    <property type="entry name" value="(Trans)glycosidases"/>
    <property type="match status" value="1"/>
</dbReference>
<feature type="signal peptide" evidence="3">
    <location>
        <begin position="1"/>
        <end position="23"/>
    </location>
</feature>
<feature type="chain" id="PRO_5007293187" description="alpha-galactosidase" evidence="3">
    <location>
        <begin position="24"/>
        <end position="304"/>
    </location>
</feature>
<evidence type="ECO:0000256" key="1">
    <source>
        <dbReference type="ARBA" id="ARBA00001255"/>
    </source>
</evidence>
<evidence type="ECO:0000313" key="6">
    <source>
        <dbReference type="Proteomes" id="UP000070501"/>
    </source>
</evidence>
<feature type="domain" description="Glycoside-hydrolase family GH114 TIM-barrel" evidence="4">
    <location>
        <begin position="32"/>
        <end position="286"/>
    </location>
</feature>
<protein>
    <recommendedName>
        <fullName evidence="2">alpha-galactosidase</fullName>
        <ecNumber evidence="2">3.2.1.22</ecNumber>
    </recommendedName>
</protein>
<sequence>MKANNIAVLIGANLLAASHGASALWQPTKGTTWQLVLEKPLDMTRAVVNNKMTPDVAVYDIDLFTNTDNGKDKERVIGRLHGLGKKVICYFSAGTYEPYRQDSGQFKTADLGASLPDWPDERWLNTNSDNVRSIMAKRIKLAADMGCDAIDPDNMDAYNNQKGGGFKTPLTETDAINYVGFLSAEAKKWNMAMGLKNAGDIAANVTGLVQFSVNEECSVWAGDCATLAAAFTKLNKPVFHVEYPDEEKYWKGDKEGFTDAAVRAKHCGAAGEADFSTILALYALNGWVQWCDAKGSIFTTPTQN</sequence>
<evidence type="ECO:0000313" key="5">
    <source>
        <dbReference type="EMBL" id="KXJ88901.1"/>
    </source>
</evidence>
<dbReference type="InterPro" id="IPR004352">
    <property type="entry name" value="GH114_TIM-barrel"/>
</dbReference>
<dbReference type="Pfam" id="PF03537">
    <property type="entry name" value="Glyco_hydro_114"/>
    <property type="match status" value="1"/>
</dbReference>
<dbReference type="InterPro" id="IPR013785">
    <property type="entry name" value="Aldolase_TIM"/>
</dbReference>
<proteinExistence type="predicted"/>